<dbReference type="InterPro" id="IPR050302">
    <property type="entry name" value="Rab_GAP_TBC_domain"/>
</dbReference>
<dbReference type="GO" id="GO:0005829">
    <property type="term" value="C:cytosol"/>
    <property type="evidence" value="ECO:0007669"/>
    <property type="project" value="UniProtKB-ARBA"/>
</dbReference>
<keyword evidence="1" id="KW-0343">GTPase activation</keyword>
<organism evidence="4 5">
    <name type="scientific">Desmophyllum pertusum</name>
    <dbReference type="NCBI Taxonomy" id="174260"/>
    <lineage>
        <taxon>Eukaryota</taxon>
        <taxon>Metazoa</taxon>
        <taxon>Cnidaria</taxon>
        <taxon>Anthozoa</taxon>
        <taxon>Hexacorallia</taxon>
        <taxon>Scleractinia</taxon>
        <taxon>Caryophylliina</taxon>
        <taxon>Caryophylliidae</taxon>
        <taxon>Desmophyllum</taxon>
    </lineage>
</organism>
<accession>A0A9W9Y8E7</accession>
<dbReference type="GO" id="GO:0031267">
    <property type="term" value="F:small GTPase binding"/>
    <property type="evidence" value="ECO:0007669"/>
    <property type="project" value="TreeGrafter"/>
</dbReference>
<comment type="caution">
    <text evidence="4">The sequence shown here is derived from an EMBL/GenBank/DDBJ whole genome shotgun (WGS) entry which is preliminary data.</text>
</comment>
<protein>
    <submittedName>
        <fullName evidence="4">TBC1 domain member 2A</fullName>
    </submittedName>
</protein>
<dbReference type="FunFam" id="1.10.8.270:FF:000014">
    <property type="entry name" value="Putative TBC1 domain family member 2B"/>
    <property type="match status" value="1"/>
</dbReference>
<dbReference type="PANTHER" id="PTHR47219:SF20">
    <property type="entry name" value="TBC1 DOMAIN FAMILY MEMBER 2B"/>
    <property type="match status" value="1"/>
</dbReference>
<dbReference type="FunFam" id="1.10.472.80:FF:000018">
    <property type="entry name" value="TBC1 domain family member 2B"/>
    <property type="match status" value="1"/>
</dbReference>
<dbReference type="GO" id="GO:0005096">
    <property type="term" value="F:GTPase activator activity"/>
    <property type="evidence" value="ECO:0007669"/>
    <property type="project" value="UniProtKB-KW"/>
</dbReference>
<feature type="domain" description="Rab-GAP TBC" evidence="3">
    <location>
        <begin position="12"/>
        <end position="206"/>
    </location>
</feature>
<evidence type="ECO:0000313" key="5">
    <source>
        <dbReference type="Proteomes" id="UP001163046"/>
    </source>
</evidence>
<dbReference type="EMBL" id="MU827815">
    <property type="protein sequence ID" value="KAJ7323419.1"/>
    <property type="molecule type" value="Genomic_DNA"/>
</dbReference>
<dbReference type="Pfam" id="PF00566">
    <property type="entry name" value="RabGAP-TBC"/>
    <property type="match status" value="1"/>
</dbReference>
<evidence type="ECO:0000256" key="1">
    <source>
        <dbReference type="ARBA" id="ARBA00022468"/>
    </source>
</evidence>
<evidence type="ECO:0000313" key="4">
    <source>
        <dbReference type="EMBL" id="KAJ7323419.1"/>
    </source>
</evidence>
<gene>
    <name evidence="4" type="primary">TBC1D2</name>
    <name evidence="4" type="ORF">OS493_031894</name>
</gene>
<dbReference type="SUPFAM" id="SSF47923">
    <property type="entry name" value="Ypt/Rab-GAP domain of gyp1p"/>
    <property type="match status" value="2"/>
</dbReference>
<dbReference type="PANTHER" id="PTHR47219">
    <property type="entry name" value="RAB GTPASE-ACTIVATING PROTEIN 1-LIKE"/>
    <property type="match status" value="1"/>
</dbReference>
<dbReference type="InterPro" id="IPR000195">
    <property type="entry name" value="Rab-GAP-TBC_dom"/>
</dbReference>
<dbReference type="PROSITE" id="PS50086">
    <property type="entry name" value="TBC_RABGAP"/>
    <property type="match status" value="1"/>
</dbReference>
<name>A0A9W9Y8E7_9CNID</name>
<dbReference type="GO" id="GO:0031410">
    <property type="term" value="C:cytoplasmic vesicle"/>
    <property type="evidence" value="ECO:0007669"/>
    <property type="project" value="UniProtKB-ARBA"/>
</dbReference>
<dbReference type="Proteomes" id="UP001163046">
    <property type="component" value="Unassembled WGS sequence"/>
</dbReference>
<keyword evidence="2" id="KW-0175">Coiled coil</keyword>
<evidence type="ECO:0000259" key="3">
    <source>
        <dbReference type="PROSITE" id="PS50086"/>
    </source>
</evidence>
<dbReference type="AlphaFoldDB" id="A0A9W9Y8E7"/>
<dbReference type="Gene3D" id="1.10.472.80">
    <property type="entry name" value="Ypt/Rab-GAP domain of gyp1p, domain 3"/>
    <property type="match status" value="1"/>
</dbReference>
<dbReference type="SMART" id="SM00164">
    <property type="entry name" value="TBC"/>
    <property type="match status" value="1"/>
</dbReference>
<reference evidence="4" key="1">
    <citation type="submission" date="2023-01" db="EMBL/GenBank/DDBJ databases">
        <title>Genome assembly of the deep-sea coral Lophelia pertusa.</title>
        <authorList>
            <person name="Herrera S."/>
            <person name="Cordes E."/>
        </authorList>
    </citation>
    <scope>NUCLEOTIDE SEQUENCE</scope>
    <source>
        <strain evidence="4">USNM1676648</strain>
        <tissue evidence="4">Polyp</tissue>
    </source>
</reference>
<dbReference type="OrthoDB" id="294251at2759"/>
<dbReference type="Gene3D" id="1.10.8.270">
    <property type="entry name" value="putative rabgap domain of human tbc1 domain family member 14 like domains"/>
    <property type="match status" value="1"/>
</dbReference>
<keyword evidence="5" id="KW-1185">Reference proteome</keyword>
<sequence length="311" mass="35938">MSPELKALVRSGVPHEHRATIWKQCIDQCVQETRRIAGDGYYQQLLETIKGKPSPAVKQIELDLLRTLPNNKHYDKLDADGTTKLRNVLLAYSWHNPDVGYCQGLNRLVAIALLYLNEEESFWSLVAMVEHLIPKDYYSKTLVASQADQRVLRDLLTEKLPRLSAHFDALNVDLSLVSFNWFLTVFVDSFPVKTSLRVWDTFLYEGNKVLFRFALAVFKSSEEQLLKCEDHMSIFNFLRQMPEKLTDANSLSQFAFQFLNPFPMQKIRTKRAYHLEVVMNELAELDKLRENYVISKADAPESRDGDMLGED</sequence>
<evidence type="ECO:0000256" key="2">
    <source>
        <dbReference type="ARBA" id="ARBA00023054"/>
    </source>
</evidence>
<proteinExistence type="predicted"/>
<dbReference type="InterPro" id="IPR035969">
    <property type="entry name" value="Rab-GAP_TBC_sf"/>
</dbReference>